<sequence length="313" mass="35361">MENLWNQMRGQLTGTDETKSNLGATRDQKIPIQKTQSFKEEKKRGQNWFRKQLPMKRSHDFDSSEIEHAAAVAAAAFSINLQEASEQTSETPETSLAKTKSKLGSSKSSKSLLASASKRFSDSFRYKDDQGDKVSISSSSEEKKPEKAITPAPSMKKASTLTDKKPDIPTPKAPPPPPPPAAPPIQKTSSKPSPLRETTTGTNIQETDADVWERTELNKIRERYEKQKELIDSWQDKKRMKAKRKLIKHESELERRRFKDLESFQNKMKYVNQVADGARVKADENQTNEELQAKGKAGAIRTTGKLPRSYFCF</sequence>
<feature type="compositionally biased region" description="Pro residues" evidence="2">
    <location>
        <begin position="168"/>
        <end position="183"/>
    </location>
</feature>
<dbReference type="PANTHER" id="PTHR31471">
    <property type="entry name" value="OS02G0116800 PROTEIN"/>
    <property type="match status" value="1"/>
</dbReference>
<feature type="domain" description="Remorin C-terminal" evidence="3">
    <location>
        <begin position="205"/>
        <end position="308"/>
    </location>
</feature>
<feature type="region of interest" description="Disordered" evidence="2">
    <location>
        <begin position="1"/>
        <end position="47"/>
    </location>
</feature>
<dbReference type="AlphaFoldDB" id="A0AAV0YUP0"/>
<organism evidence="4 5">
    <name type="scientific">Vicia faba</name>
    <name type="common">Broad bean</name>
    <name type="synonym">Faba vulgaris</name>
    <dbReference type="NCBI Taxonomy" id="3906"/>
    <lineage>
        <taxon>Eukaryota</taxon>
        <taxon>Viridiplantae</taxon>
        <taxon>Streptophyta</taxon>
        <taxon>Embryophyta</taxon>
        <taxon>Tracheophyta</taxon>
        <taxon>Spermatophyta</taxon>
        <taxon>Magnoliopsida</taxon>
        <taxon>eudicotyledons</taxon>
        <taxon>Gunneridae</taxon>
        <taxon>Pentapetalae</taxon>
        <taxon>rosids</taxon>
        <taxon>fabids</taxon>
        <taxon>Fabales</taxon>
        <taxon>Fabaceae</taxon>
        <taxon>Papilionoideae</taxon>
        <taxon>50 kb inversion clade</taxon>
        <taxon>NPAAA clade</taxon>
        <taxon>Hologalegina</taxon>
        <taxon>IRL clade</taxon>
        <taxon>Fabeae</taxon>
        <taxon>Vicia</taxon>
    </lineage>
</organism>
<feature type="compositionally biased region" description="Polar residues" evidence="2">
    <location>
        <begin position="1"/>
        <end position="23"/>
    </location>
</feature>
<feature type="compositionally biased region" description="Basic and acidic residues" evidence="2">
    <location>
        <begin position="119"/>
        <end position="132"/>
    </location>
</feature>
<evidence type="ECO:0000313" key="4">
    <source>
        <dbReference type="EMBL" id="CAI8588015.1"/>
    </source>
</evidence>
<protein>
    <recommendedName>
        <fullName evidence="3">Remorin C-terminal domain-containing protein</fullName>
    </recommendedName>
</protein>
<keyword evidence="5" id="KW-1185">Reference proteome</keyword>
<evidence type="ECO:0000256" key="1">
    <source>
        <dbReference type="ARBA" id="ARBA00005711"/>
    </source>
</evidence>
<evidence type="ECO:0000259" key="3">
    <source>
        <dbReference type="Pfam" id="PF03763"/>
    </source>
</evidence>
<gene>
    <name evidence="4" type="ORF">VFH_I327560</name>
</gene>
<reference evidence="4 5" key="1">
    <citation type="submission" date="2023-01" db="EMBL/GenBank/DDBJ databases">
        <authorList>
            <person name="Kreplak J."/>
        </authorList>
    </citation>
    <scope>NUCLEOTIDE SEQUENCE [LARGE SCALE GENOMIC DNA]</scope>
</reference>
<name>A0AAV0YUP0_VICFA</name>
<dbReference type="Pfam" id="PF03763">
    <property type="entry name" value="Remorin_C"/>
    <property type="match status" value="1"/>
</dbReference>
<dbReference type="InterPro" id="IPR005516">
    <property type="entry name" value="Remorin_C"/>
</dbReference>
<dbReference type="Proteomes" id="UP001157006">
    <property type="component" value="Chromosome 1L"/>
</dbReference>
<comment type="similarity">
    <text evidence="1">Belongs to the remorin family.</text>
</comment>
<feature type="compositionally biased region" description="Polar residues" evidence="2">
    <location>
        <begin position="186"/>
        <end position="206"/>
    </location>
</feature>
<feature type="region of interest" description="Disordered" evidence="2">
    <location>
        <begin position="83"/>
        <end position="210"/>
    </location>
</feature>
<evidence type="ECO:0000256" key="2">
    <source>
        <dbReference type="SAM" id="MobiDB-lite"/>
    </source>
</evidence>
<accession>A0AAV0YUP0</accession>
<proteinExistence type="inferred from homology"/>
<evidence type="ECO:0000313" key="5">
    <source>
        <dbReference type="Proteomes" id="UP001157006"/>
    </source>
</evidence>
<feature type="compositionally biased region" description="Polar residues" evidence="2">
    <location>
        <begin position="83"/>
        <end position="94"/>
    </location>
</feature>
<feature type="compositionally biased region" description="Low complexity" evidence="2">
    <location>
        <begin position="95"/>
        <end position="118"/>
    </location>
</feature>
<dbReference type="PANTHER" id="PTHR31471:SF51">
    <property type="entry name" value="REMORIN FAMILY PROTEIN"/>
    <property type="match status" value="1"/>
</dbReference>
<dbReference type="EMBL" id="OX451736">
    <property type="protein sequence ID" value="CAI8588015.1"/>
    <property type="molecule type" value="Genomic_DNA"/>
</dbReference>